<comment type="caution">
    <text evidence="6">The sequence shown here is derived from an EMBL/GenBank/DDBJ whole genome shotgun (WGS) entry which is preliminary data.</text>
</comment>
<evidence type="ECO:0000256" key="3">
    <source>
        <dbReference type="ARBA" id="ARBA00011233"/>
    </source>
</evidence>
<reference evidence="6 7" key="1">
    <citation type="journal article" date="2018" name="Syst. Appl. Microbiol.">
        <title>Abditibacterium utsteinense sp. nov., the first cultivated member of candidate phylum FBP, isolated from ice-free Antarctic soil samples.</title>
        <authorList>
            <person name="Tahon G."/>
            <person name="Tytgat B."/>
            <person name="Lebbe L."/>
            <person name="Carlier A."/>
            <person name="Willems A."/>
        </authorList>
    </citation>
    <scope>NUCLEOTIDE SEQUENCE [LARGE SCALE GENOMIC DNA]</scope>
    <source>
        <strain evidence="6 7">LMG 29911</strain>
    </source>
</reference>
<evidence type="ECO:0000313" key="7">
    <source>
        <dbReference type="Proteomes" id="UP000237684"/>
    </source>
</evidence>
<comment type="pathway">
    <text evidence="1">Carbohydrate acid metabolism.</text>
</comment>
<evidence type="ECO:0000256" key="5">
    <source>
        <dbReference type="ARBA" id="ARBA00023277"/>
    </source>
</evidence>
<evidence type="ECO:0000256" key="4">
    <source>
        <dbReference type="ARBA" id="ARBA00023239"/>
    </source>
</evidence>
<dbReference type="NCBIfam" id="TIGR01182">
    <property type="entry name" value="eda"/>
    <property type="match status" value="1"/>
</dbReference>
<dbReference type="PANTHER" id="PTHR30246:SF1">
    <property type="entry name" value="2-DEHYDRO-3-DEOXY-6-PHOSPHOGALACTONATE ALDOLASE-RELATED"/>
    <property type="match status" value="1"/>
</dbReference>
<keyword evidence="4" id="KW-0456">Lyase</keyword>
<dbReference type="RefSeq" id="WP_202973517.1">
    <property type="nucleotide sequence ID" value="NZ_NIGF01000013.1"/>
</dbReference>
<dbReference type="InterPro" id="IPR013785">
    <property type="entry name" value="Aldolase_TIM"/>
</dbReference>
<dbReference type="PANTHER" id="PTHR30246">
    <property type="entry name" value="2-KETO-3-DEOXY-6-PHOSPHOGLUCONATE ALDOLASE"/>
    <property type="match status" value="1"/>
</dbReference>
<dbReference type="CDD" id="cd00452">
    <property type="entry name" value="KDPG_aldolase"/>
    <property type="match status" value="1"/>
</dbReference>
<dbReference type="GO" id="GO:0016829">
    <property type="term" value="F:lyase activity"/>
    <property type="evidence" value="ECO:0007669"/>
    <property type="project" value="UniProtKB-KW"/>
</dbReference>
<proteinExistence type="inferred from homology"/>
<evidence type="ECO:0000256" key="2">
    <source>
        <dbReference type="ARBA" id="ARBA00006906"/>
    </source>
</evidence>
<dbReference type="Gene3D" id="3.20.20.70">
    <property type="entry name" value="Aldolase class I"/>
    <property type="match status" value="1"/>
</dbReference>
<dbReference type="Pfam" id="PF01081">
    <property type="entry name" value="Aldolase"/>
    <property type="match status" value="1"/>
</dbReference>
<comment type="similarity">
    <text evidence="2">Belongs to the KHG/KDPG aldolase family.</text>
</comment>
<dbReference type="SUPFAM" id="SSF51569">
    <property type="entry name" value="Aldolase"/>
    <property type="match status" value="1"/>
</dbReference>
<sequence>MIPKLEILQRLTSVGLVAVVRAENGEQAIRICEALLEGGCAALEVTFTVPRAHRVIELLAERFKPSEMILGAGTVLDPETARIAILSGATYVVSPSLNPETVRLCNRYQIPMMPGAMTIREVIEGMEAGADIIKLFPGEAFGPNFIKSIKGPFPQAPLMPTGGVDVSNVAQWIEAGAVAVGAGSSLIGGAKTGDYGQITRTAREFIEKIQEAREAQFHKK</sequence>
<dbReference type="InParanoid" id="A0A2S8SR54"/>
<evidence type="ECO:0000313" key="6">
    <source>
        <dbReference type="EMBL" id="PQV63277.1"/>
    </source>
</evidence>
<protein>
    <submittedName>
        <fullName evidence="6">2-keto-3-deoxy-phosphogluconate aldolase</fullName>
    </submittedName>
</protein>
<comment type="subunit">
    <text evidence="3">Homotrimer.</text>
</comment>
<organism evidence="6 7">
    <name type="scientific">Abditibacterium utsteinense</name>
    <dbReference type="NCBI Taxonomy" id="1960156"/>
    <lineage>
        <taxon>Bacteria</taxon>
        <taxon>Pseudomonadati</taxon>
        <taxon>Abditibacteriota</taxon>
        <taxon>Abditibacteriia</taxon>
        <taxon>Abditibacteriales</taxon>
        <taxon>Abditibacteriaceae</taxon>
        <taxon>Abditibacterium</taxon>
    </lineage>
</organism>
<dbReference type="EMBL" id="NIGF01000013">
    <property type="protein sequence ID" value="PQV63277.1"/>
    <property type="molecule type" value="Genomic_DNA"/>
</dbReference>
<keyword evidence="5" id="KW-0119">Carbohydrate metabolism</keyword>
<gene>
    <name evidence="6" type="ORF">B1R32_1134</name>
</gene>
<dbReference type="FunCoup" id="A0A2S8SR54">
    <property type="interactions" value="170"/>
</dbReference>
<dbReference type="NCBIfam" id="NF005119">
    <property type="entry name" value="PRK06552.1"/>
    <property type="match status" value="1"/>
</dbReference>
<dbReference type="InterPro" id="IPR000887">
    <property type="entry name" value="Aldlse_KDPG_KHG"/>
</dbReference>
<evidence type="ECO:0000256" key="1">
    <source>
        <dbReference type="ARBA" id="ARBA00004761"/>
    </source>
</evidence>
<keyword evidence="7" id="KW-1185">Reference proteome</keyword>
<dbReference type="AlphaFoldDB" id="A0A2S8SR54"/>
<accession>A0A2S8SR54</accession>
<dbReference type="Proteomes" id="UP000237684">
    <property type="component" value="Unassembled WGS sequence"/>
</dbReference>
<name>A0A2S8SR54_9BACT</name>